<reference evidence="1 2" key="1">
    <citation type="submission" date="2009-12" db="EMBL/GenBank/DDBJ databases">
        <title>The draft genome of Batrachochytrium dendrobatidis.</title>
        <authorList>
            <consortium name="US DOE Joint Genome Institute (JGI-PGF)"/>
            <person name="Kuo A."/>
            <person name="Salamov A."/>
            <person name="Schmutz J."/>
            <person name="Lucas S."/>
            <person name="Pitluck S."/>
            <person name="Rosenblum E."/>
            <person name="Stajich J."/>
            <person name="Eisen M."/>
            <person name="Grigoriev I.V."/>
        </authorList>
    </citation>
    <scope>NUCLEOTIDE SEQUENCE [LARGE SCALE GENOMIC DNA]</scope>
    <source>
        <strain evidence="2">JAM81 / FGSC 10211</strain>
    </source>
</reference>
<keyword evidence="2" id="KW-1185">Reference proteome</keyword>
<organism evidence="1 2">
    <name type="scientific">Batrachochytrium dendrobatidis (strain JAM81 / FGSC 10211)</name>
    <name type="common">Frog chytrid fungus</name>
    <dbReference type="NCBI Taxonomy" id="684364"/>
    <lineage>
        <taxon>Eukaryota</taxon>
        <taxon>Fungi</taxon>
        <taxon>Fungi incertae sedis</taxon>
        <taxon>Chytridiomycota</taxon>
        <taxon>Chytridiomycota incertae sedis</taxon>
        <taxon>Chytridiomycetes</taxon>
        <taxon>Rhizophydiales</taxon>
        <taxon>Rhizophydiales incertae sedis</taxon>
        <taxon>Batrachochytrium</taxon>
    </lineage>
</organism>
<name>F4P4S9_BATDJ</name>
<sequence>MKMIGSTVNIDVKLVKVKLRFTKRIQGFRSRVEATKAYKQLIQLQIEHWNQVGKLKRQFNRHINKHPFHPKYKTIQCKAHVHQCGRVDAKYTGKITNQNIGYWLDIQFGYMLQNVDTEKTIQFNISDNTLLFNGNNQSMINMDIDIILDLIDGNDIIECLKRHNSKYIVGSIYEYAILASNTGCYQVINYVTPYPQYHIDQFDGHADWMMLLRPFDQAFLKPTRDKGRIGLSYIWLHIYQTDTGRTIMHDIILL</sequence>
<dbReference type="PANTHER" id="PTHR33206">
    <property type="entry name" value="PROTEIN CBG10425"/>
    <property type="match status" value="1"/>
</dbReference>
<dbReference type="Proteomes" id="UP000007241">
    <property type="component" value="Unassembled WGS sequence"/>
</dbReference>
<gene>
    <name evidence="1" type="ORF">BATDEDRAFT_25354</name>
</gene>
<dbReference type="InParanoid" id="F4P4S9"/>
<protein>
    <submittedName>
        <fullName evidence="1">Uncharacterized protein</fullName>
    </submittedName>
</protein>
<dbReference type="RefSeq" id="XP_006679432.1">
    <property type="nucleotide sequence ID" value="XM_006679369.1"/>
</dbReference>
<dbReference type="AlphaFoldDB" id="F4P4S9"/>
<accession>F4P4S9</accession>
<dbReference type="HOGENOM" id="CLU_095731_0_0_1"/>
<dbReference type="EMBL" id="GL882885">
    <property type="protein sequence ID" value="EGF79662.1"/>
    <property type="molecule type" value="Genomic_DNA"/>
</dbReference>
<dbReference type="PANTHER" id="PTHR33206:SF1">
    <property type="entry name" value="DNA-DIRECTED DNA POLYMERASE"/>
    <property type="match status" value="1"/>
</dbReference>
<proteinExistence type="predicted"/>
<dbReference type="GeneID" id="18238768"/>
<evidence type="ECO:0000313" key="2">
    <source>
        <dbReference type="Proteomes" id="UP000007241"/>
    </source>
</evidence>
<evidence type="ECO:0000313" key="1">
    <source>
        <dbReference type="EMBL" id="EGF79662.1"/>
    </source>
</evidence>